<evidence type="ECO:0000313" key="7">
    <source>
        <dbReference type="Proteomes" id="UP001367676"/>
    </source>
</evidence>
<evidence type="ECO:0000313" key="6">
    <source>
        <dbReference type="EMBL" id="KAK7572092.1"/>
    </source>
</evidence>
<dbReference type="EMBL" id="JBBCAQ010000038">
    <property type="protein sequence ID" value="KAK7572092.1"/>
    <property type="molecule type" value="Genomic_DNA"/>
</dbReference>
<dbReference type="SUPFAM" id="SSF52058">
    <property type="entry name" value="L domain-like"/>
    <property type="match status" value="1"/>
</dbReference>
<dbReference type="SMART" id="SM00369">
    <property type="entry name" value="LRR_TYP"/>
    <property type="match status" value="11"/>
</dbReference>
<dbReference type="PROSITE" id="PS51450">
    <property type="entry name" value="LRR"/>
    <property type="match status" value="3"/>
</dbReference>
<dbReference type="GO" id="GO:0071944">
    <property type="term" value="C:cell periphery"/>
    <property type="evidence" value="ECO:0007669"/>
    <property type="project" value="UniProtKB-ARBA"/>
</dbReference>
<keyword evidence="1" id="KW-0433">Leucine-rich repeat</keyword>
<dbReference type="FunFam" id="3.80.10.10:FF:001164">
    <property type="entry name" value="GH01279p"/>
    <property type="match status" value="1"/>
</dbReference>
<protein>
    <recommendedName>
        <fullName evidence="5">LRRCT domain-containing protein</fullName>
    </recommendedName>
</protein>
<accession>A0AAN9T559</accession>
<dbReference type="PANTHER" id="PTHR24366:SF96">
    <property type="entry name" value="LEUCINE RICH REPEAT CONTAINING 53"/>
    <property type="match status" value="1"/>
</dbReference>
<dbReference type="InterPro" id="IPR032675">
    <property type="entry name" value="LRR_dom_sf"/>
</dbReference>
<organism evidence="6 7">
    <name type="scientific">Parthenolecanium corni</name>
    <dbReference type="NCBI Taxonomy" id="536013"/>
    <lineage>
        <taxon>Eukaryota</taxon>
        <taxon>Metazoa</taxon>
        <taxon>Ecdysozoa</taxon>
        <taxon>Arthropoda</taxon>
        <taxon>Hexapoda</taxon>
        <taxon>Insecta</taxon>
        <taxon>Pterygota</taxon>
        <taxon>Neoptera</taxon>
        <taxon>Paraneoptera</taxon>
        <taxon>Hemiptera</taxon>
        <taxon>Sternorrhyncha</taxon>
        <taxon>Coccoidea</taxon>
        <taxon>Coccidae</taxon>
        <taxon>Parthenolecanium</taxon>
    </lineage>
</organism>
<dbReference type="Gene3D" id="3.80.10.10">
    <property type="entry name" value="Ribonuclease Inhibitor"/>
    <property type="match status" value="3"/>
</dbReference>
<dbReference type="Pfam" id="PF13855">
    <property type="entry name" value="LRR_8"/>
    <property type="match status" value="4"/>
</dbReference>
<evidence type="ECO:0000256" key="4">
    <source>
        <dbReference type="SAM" id="SignalP"/>
    </source>
</evidence>
<feature type="chain" id="PRO_5042902529" description="LRRCT domain-containing protein" evidence="4">
    <location>
        <begin position="18"/>
        <end position="493"/>
    </location>
</feature>
<comment type="caution">
    <text evidence="6">The sequence shown here is derived from an EMBL/GenBank/DDBJ whole genome shotgun (WGS) entry which is preliminary data.</text>
</comment>
<keyword evidence="7" id="KW-1185">Reference proteome</keyword>
<evidence type="ECO:0000256" key="2">
    <source>
        <dbReference type="ARBA" id="ARBA00022729"/>
    </source>
</evidence>
<sequence length="493" mass="55120">MMYDLLLCLVTLSLVTTKGVGKPAGVSNQIVQQCPAAVEIDPCTCSVKKNGLDVLCEVTDLQHINKAMTVIKSKPSLIIFYLKLRHNNLPKLQGFMFLGMDIRHLTIHNSSLAVVEEASLSSIGKKLTQLDLSQNSLVTVPTQALKTLDHLLILNLNHNKISAIHTKAFDGMGTLEILTLYENKLSHIEKGAFTGIGKKLKRLNIGGNDLNRVPTDALTTLESLRKLEIQENQITELREGDFKALKNLDMLILAHNQLKYIPGKVFSNLTLLNSLEIDGNHMTHIDPEAFVGLEENLQYLRMGDNNLHEIPSEALRRLHRLRHLDLRANNITSINDDAFSGYGDTITFLNLQKNNIKTLPPLAFENLNSLETLNLQNNKLTFFAEEPIEPILDTLRVIDVSDNPLICDCSLTWYQDWLLNRRNKDDEAAMKKRTICTMATEHREYSIQKLPLDKLKCAGKSFPSSVGLGVTVAASQLLIWLTSLTSTLAARCL</sequence>
<keyword evidence="2 4" id="KW-0732">Signal</keyword>
<dbReference type="InterPro" id="IPR001611">
    <property type="entry name" value="Leu-rich_rpt"/>
</dbReference>
<dbReference type="InterPro" id="IPR000483">
    <property type="entry name" value="Cys-rich_flank_reg_C"/>
</dbReference>
<gene>
    <name evidence="6" type="ORF">V9T40_014564</name>
</gene>
<proteinExistence type="predicted"/>
<name>A0AAN9T559_9HEMI</name>
<dbReference type="FunFam" id="3.80.10.10:FF:001360">
    <property type="entry name" value="Uncharacterized protein"/>
    <property type="match status" value="1"/>
</dbReference>
<dbReference type="SMART" id="SM00365">
    <property type="entry name" value="LRR_SD22"/>
    <property type="match status" value="4"/>
</dbReference>
<dbReference type="AlphaFoldDB" id="A0AAN9T559"/>
<evidence type="ECO:0000256" key="1">
    <source>
        <dbReference type="ARBA" id="ARBA00022614"/>
    </source>
</evidence>
<dbReference type="PRINTS" id="PR00019">
    <property type="entry name" value="LEURICHRPT"/>
</dbReference>
<evidence type="ECO:0000259" key="5">
    <source>
        <dbReference type="SMART" id="SM00082"/>
    </source>
</evidence>
<dbReference type="PANTHER" id="PTHR24366">
    <property type="entry name" value="IG(IMMUNOGLOBULIN) AND LRR(LEUCINE RICH REPEAT) DOMAINS"/>
    <property type="match status" value="1"/>
</dbReference>
<dbReference type="SMART" id="SM00082">
    <property type="entry name" value="LRRCT"/>
    <property type="match status" value="1"/>
</dbReference>
<feature type="domain" description="LRRCT" evidence="5">
    <location>
        <begin position="403"/>
        <end position="458"/>
    </location>
</feature>
<dbReference type="Proteomes" id="UP001367676">
    <property type="component" value="Unassembled WGS sequence"/>
</dbReference>
<feature type="signal peptide" evidence="4">
    <location>
        <begin position="1"/>
        <end position="17"/>
    </location>
</feature>
<evidence type="ECO:0000256" key="3">
    <source>
        <dbReference type="ARBA" id="ARBA00022737"/>
    </source>
</evidence>
<keyword evidence="3" id="KW-0677">Repeat</keyword>
<dbReference type="InterPro" id="IPR003591">
    <property type="entry name" value="Leu-rich_rpt_typical-subtyp"/>
</dbReference>
<reference evidence="6 7" key="1">
    <citation type="submission" date="2024-03" db="EMBL/GenBank/DDBJ databases">
        <title>Adaptation during the transition from Ophiocordyceps entomopathogen to insect associate is accompanied by gene loss and intensified selection.</title>
        <authorList>
            <person name="Ward C.M."/>
            <person name="Onetto C.A."/>
            <person name="Borneman A.R."/>
        </authorList>
    </citation>
    <scope>NUCLEOTIDE SEQUENCE [LARGE SCALE GENOMIC DNA]</scope>
    <source>
        <strain evidence="6">AWRI1</strain>
        <tissue evidence="6">Single Adult Female</tissue>
    </source>
</reference>